<organism evidence="2 3">
    <name type="scientific">Synaphobranchus kaupii</name>
    <name type="common">Kaup's arrowtooth eel</name>
    <dbReference type="NCBI Taxonomy" id="118154"/>
    <lineage>
        <taxon>Eukaryota</taxon>
        <taxon>Metazoa</taxon>
        <taxon>Chordata</taxon>
        <taxon>Craniata</taxon>
        <taxon>Vertebrata</taxon>
        <taxon>Euteleostomi</taxon>
        <taxon>Actinopterygii</taxon>
        <taxon>Neopterygii</taxon>
        <taxon>Teleostei</taxon>
        <taxon>Anguilliformes</taxon>
        <taxon>Synaphobranchidae</taxon>
        <taxon>Synaphobranchus</taxon>
    </lineage>
</organism>
<gene>
    <name evidence="2" type="ORF">SKAU_G00049890</name>
</gene>
<protein>
    <recommendedName>
        <fullName evidence="4">Oogenesis-related gene</fullName>
    </recommendedName>
</protein>
<dbReference type="EMBL" id="JAINUF010000002">
    <property type="protein sequence ID" value="KAJ8374409.1"/>
    <property type="molecule type" value="Genomic_DNA"/>
</dbReference>
<reference evidence="2" key="1">
    <citation type="journal article" date="2023" name="Science">
        <title>Genome structures resolve the early diversification of teleost fishes.</title>
        <authorList>
            <person name="Parey E."/>
            <person name="Louis A."/>
            <person name="Montfort J."/>
            <person name="Bouchez O."/>
            <person name="Roques C."/>
            <person name="Iampietro C."/>
            <person name="Lluch J."/>
            <person name="Castinel A."/>
            <person name="Donnadieu C."/>
            <person name="Desvignes T."/>
            <person name="Floi Bucao C."/>
            <person name="Jouanno E."/>
            <person name="Wen M."/>
            <person name="Mejri S."/>
            <person name="Dirks R."/>
            <person name="Jansen H."/>
            <person name="Henkel C."/>
            <person name="Chen W.J."/>
            <person name="Zahm M."/>
            <person name="Cabau C."/>
            <person name="Klopp C."/>
            <person name="Thompson A.W."/>
            <person name="Robinson-Rechavi M."/>
            <person name="Braasch I."/>
            <person name="Lecointre G."/>
            <person name="Bobe J."/>
            <person name="Postlethwait J.H."/>
            <person name="Berthelot C."/>
            <person name="Roest Crollius H."/>
            <person name="Guiguen Y."/>
        </authorList>
    </citation>
    <scope>NUCLEOTIDE SEQUENCE</scope>
    <source>
        <strain evidence="2">WJC10195</strain>
    </source>
</reference>
<sequence length="212" mass="24000">MSTTCSSTIEAENLESSEDRIVLKSGCVRNSVLSRLSQFWPVSFMMRSFRGLWWLLGFSPPEKDLPESPSARQCRTGKKRLRLVTRLVLAFLPRRLQSALGYPVCTSIGCSVSPEIRCSPTKPSGKGSKRKKDDVDVDDYEEEEQPSWVEVLTQELREYDSQTDPDYEPSSVAETDSEEFRSHNDTESDIEVQENNGVREIKDLVTVVPDEA</sequence>
<keyword evidence="3" id="KW-1185">Reference proteome</keyword>
<evidence type="ECO:0000313" key="3">
    <source>
        <dbReference type="Proteomes" id="UP001152622"/>
    </source>
</evidence>
<proteinExistence type="predicted"/>
<evidence type="ECO:0000313" key="2">
    <source>
        <dbReference type="EMBL" id="KAJ8374409.1"/>
    </source>
</evidence>
<dbReference type="Proteomes" id="UP001152622">
    <property type="component" value="Chromosome 2"/>
</dbReference>
<dbReference type="OrthoDB" id="8946322at2759"/>
<accession>A0A9Q1G3U4</accession>
<dbReference type="AlphaFoldDB" id="A0A9Q1G3U4"/>
<feature type="compositionally biased region" description="Acidic residues" evidence="1">
    <location>
        <begin position="135"/>
        <end position="145"/>
    </location>
</feature>
<feature type="region of interest" description="Disordered" evidence="1">
    <location>
        <begin position="116"/>
        <end position="196"/>
    </location>
</feature>
<evidence type="ECO:0000256" key="1">
    <source>
        <dbReference type="SAM" id="MobiDB-lite"/>
    </source>
</evidence>
<comment type="caution">
    <text evidence="2">The sequence shown here is derived from an EMBL/GenBank/DDBJ whole genome shotgun (WGS) entry which is preliminary data.</text>
</comment>
<name>A0A9Q1G3U4_SYNKA</name>
<evidence type="ECO:0008006" key="4">
    <source>
        <dbReference type="Google" id="ProtNLM"/>
    </source>
</evidence>